<reference evidence="6 7" key="1">
    <citation type="submission" date="2024-02" db="EMBL/GenBank/DDBJ databases">
        <title>Roseibium algae sp. nov., isolated from marine alga (Grateloupia sp.), showing potential in myo-inositol conversion.</title>
        <authorList>
            <person name="Wang Y."/>
        </authorList>
    </citation>
    <scope>NUCLEOTIDE SEQUENCE [LARGE SCALE GENOMIC DNA]</scope>
    <source>
        <strain evidence="6 7">H3510</strain>
    </source>
</reference>
<dbReference type="RefSeq" id="WP_340275353.1">
    <property type="nucleotide sequence ID" value="NZ_JBAKIA010000010.1"/>
</dbReference>
<dbReference type="InterPro" id="IPR058163">
    <property type="entry name" value="LysR-type_TF_proteobact-type"/>
</dbReference>
<evidence type="ECO:0000313" key="7">
    <source>
        <dbReference type="Proteomes" id="UP001385499"/>
    </source>
</evidence>
<dbReference type="Gene3D" id="3.40.190.290">
    <property type="match status" value="1"/>
</dbReference>
<dbReference type="Gene3D" id="1.10.10.10">
    <property type="entry name" value="Winged helix-like DNA-binding domain superfamily/Winged helix DNA-binding domain"/>
    <property type="match status" value="1"/>
</dbReference>
<keyword evidence="2" id="KW-0805">Transcription regulation</keyword>
<evidence type="ECO:0000256" key="3">
    <source>
        <dbReference type="ARBA" id="ARBA00023125"/>
    </source>
</evidence>
<keyword evidence="3" id="KW-0238">DNA-binding</keyword>
<name>A0ABU8TME3_9HYPH</name>
<dbReference type="Pfam" id="PF03466">
    <property type="entry name" value="LysR_substrate"/>
    <property type="match status" value="1"/>
</dbReference>
<evidence type="ECO:0000259" key="5">
    <source>
        <dbReference type="PROSITE" id="PS50931"/>
    </source>
</evidence>
<dbReference type="SUPFAM" id="SSF46785">
    <property type="entry name" value="Winged helix' DNA-binding domain"/>
    <property type="match status" value="1"/>
</dbReference>
<dbReference type="InterPro" id="IPR036390">
    <property type="entry name" value="WH_DNA-bd_sf"/>
</dbReference>
<dbReference type="SUPFAM" id="SSF53850">
    <property type="entry name" value="Periplasmic binding protein-like II"/>
    <property type="match status" value="1"/>
</dbReference>
<protein>
    <submittedName>
        <fullName evidence="6">LysR family transcriptional regulator</fullName>
    </submittedName>
</protein>
<dbReference type="CDD" id="cd08422">
    <property type="entry name" value="PBP2_CrgA_like"/>
    <property type="match status" value="1"/>
</dbReference>
<keyword evidence="4" id="KW-0804">Transcription</keyword>
<dbReference type="Pfam" id="PF00126">
    <property type="entry name" value="HTH_1"/>
    <property type="match status" value="1"/>
</dbReference>
<dbReference type="PANTHER" id="PTHR30537:SF5">
    <property type="entry name" value="HTH-TYPE TRANSCRIPTIONAL ACTIVATOR TTDR-RELATED"/>
    <property type="match status" value="1"/>
</dbReference>
<dbReference type="PANTHER" id="PTHR30537">
    <property type="entry name" value="HTH-TYPE TRANSCRIPTIONAL REGULATOR"/>
    <property type="match status" value="1"/>
</dbReference>
<dbReference type="InterPro" id="IPR005119">
    <property type="entry name" value="LysR_subst-bd"/>
</dbReference>
<dbReference type="InterPro" id="IPR036388">
    <property type="entry name" value="WH-like_DNA-bd_sf"/>
</dbReference>
<dbReference type="InterPro" id="IPR000847">
    <property type="entry name" value="LysR_HTH_N"/>
</dbReference>
<evidence type="ECO:0000256" key="2">
    <source>
        <dbReference type="ARBA" id="ARBA00023015"/>
    </source>
</evidence>
<evidence type="ECO:0000313" key="6">
    <source>
        <dbReference type="EMBL" id="MEJ8475339.1"/>
    </source>
</evidence>
<keyword evidence="7" id="KW-1185">Reference proteome</keyword>
<feature type="domain" description="HTH lysR-type" evidence="5">
    <location>
        <begin position="8"/>
        <end position="65"/>
    </location>
</feature>
<sequence length="306" mass="33910">MAQLDVRNNLNRLAHFVAIIEEGTITAAAQRLGVGKAVVSKQLIMLEADVGVDLVIRNTRHLKPTDVGLTFYEKSKSALEQANEAYAAARDGTHEPIGRLRITAPVDYGTLHIAPLLGHYSRAYPKVQIDLTLSDDRLDPVQHQFDLSFRVGWLKDSSNLTRKIADFKELAVCSREFARDNQIEHPSQLERCSFIANKALSNPTKWSFSNKEETVEIDARKAINMNFGAAIKTTVMAGGGVAVLPDFLVSSELAAGSMIHVFPNWKLRRGGIFAVFPATKHRSAASKMFIDMVLAHHKGRVEIPKR</sequence>
<comment type="caution">
    <text evidence="6">The sequence shown here is derived from an EMBL/GenBank/DDBJ whole genome shotgun (WGS) entry which is preliminary data.</text>
</comment>
<evidence type="ECO:0000256" key="4">
    <source>
        <dbReference type="ARBA" id="ARBA00023163"/>
    </source>
</evidence>
<gene>
    <name evidence="6" type="ORF">V6575_14685</name>
</gene>
<accession>A0ABU8TME3</accession>
<proteinExistence type="inferred from homology"/>
<dbReference type="EMBL" id="JBAKIA010000010">
    <property type="protein sequence ID" value="MEJ8475339.1"/>
    <property type="molecule type" value="Genomic_DNA"/>
</dbReference>
<organism evidence="6 7">
    <name type="scientific">Roseibium algae</name>
    <dbReference type="NCBI Taxonomy" id="3123038"/>
    <lineage>
        <taxon>Bacteria</taxon>
        <taxon>Pseudomonadati</taxon>
        <taxon>Pseudomonadota</taxon>
        <taxon>Alphaproteobacteria</taxon>
        <taxon>Hyphomicrobiales</taxon>
        <taxon>Stappiaceae</taxon>
        <taxon>Roseibium</taxon>
    </lineage>
</organism>
<evidence type="ECO:0000256" key="1">
    <source>
        <dbReference type="ARBA" id="ARBA00009437"/>
    </source>
</evidence>
<dbReference type="Proteomes" id="UP001385499">
    <property type="component" value="Unassembled WGS sequence"/>
</dbReference>
<dbReference type="PROSITE" id="PS50931">
    <property type="entry name" value="HTH_LYSR"/>
    <property type="match status" value="1"/>
</dbReference>
<comment type="similarity">
    <text evidence="1">Belongs to the LysR transcriptional regulatory family.</text>
</comment>